<dbReference type="InterPro" id="IPR056290">
    <property type="entry name" value="CEPT76/DRC7_peptidase-like_dom"/>
</dbReference>
<evidence type="ECO:0000256" key="3">
    <source>
        <dbReference type="ARBA" id="ARBA00022782"/>
    </source>
</evidence>
<keyword evidence="5" id="KW-0206">Cytoskeleton</keyword>
<evidence type="ECO:0000256" key="9">
    <source>
        <dbReference type="SAM" id="Coils"/>
    </source>
</evidence>
<evidence type="ECO:0000256" key="4">
    <source>
        <dbReference type="ARBA" id="ARBA00022871"/>
    </source>
</evidence>
<keyword evidence="9" id="KW-0175">Coiled coil</keyword>
<dbReference type="GO" id="GO:0030154">
    <property type="term" value="P:cell differentiation"/>
    <property type="evidence" value="ECO:0007669"/>
    <property type="project" value="UniProtKB-KW"/>
</dbReference>
<dbReference type="GO" id="GO:0007283">
    <property type="term" value="P:spermatogenesis"/>
    <property type="evidence" value="ECO:0007669"/>
    <property type="project" value="UniProtKB-KW"/>
</dbReference>
<dbReference type="InterPro" id="IPR033551">
    <property type="entry name" value="DRC7/lobo"/>
</dbReference>
<evidence type="ECO:0000313" key="12">
    <source>
        <dbReference type="Proteomes" id="UP000236370"/>
    </source>
</evidence>
<proteinExistence type="predicted"/>
<feature type="domain" description="CEP76/DRC7 peptidase-like" evidence="10">
    <location>
        <begin position="164"/>
        <end position="237"/>
    </location>
</feature>
<keyword evidence="5" id="KW-0963">Cytoplasm</keyword>
<dbReference type="EMBL" id="NBAG03000242">
    <property type="protein sequence ID" value="PNI63656.1"/>
    <property type="molecule type" value="Genomic_DNA"/>
</dbReference>
<dbReference type="Proteomes" id="UP000236370">
    <property type="component" value="Unassembled WGS sequence"/>
</dbReference>
<dbReference type="InterPro" id="IPR038765">
    <property type="entry name" value="Papain-like_cys_pep_sf"/>
</dbReference>
<accession>A0A2J8MVW6</accession>
<organism evidence="11 12">
    <name type="scientific">Pan troglodytes</name>
    <name type="common">Chimpanzee</name>
    <dbReference type="NCBI Taxonomy" id="9598"/>
    <lineage>
        <taxon>Eukaryota</taxon>
        <taxon>Metazoa</taxon>
        <taxon>Chordata</taxon>
        <taxon>Craniata</taxon>
        <taxon>Vertebrata</taxon>
        <taxon>Euteleostomi</taxon>
        <taxon>Mammalia</taxon>
        <taxon>Eutheria</taxon>
        <taxon>Euarchontoglires</taxon>
        <taxon>Primates</taxon>
        <taxon>Haplorrhini</taxon>
        <taxon>Catarrhini</taxon>
        <taxon>Hominidae</taxon>
        <taxon>Pan</taxon>
    </lineage>
</organism>
<dbReference type="PANTHER" id="PTHR35249">
    <property type="entry name" value="DYNEIN REGULATORY COMPLEX SUBUNIT 7"/>
    <property type="match status" value="1"/>
</dbReference>
<evidence type="ECO:0000256" key="7">
    <source>
        <dbReference type="ARBA" id="ARBA00031733"/>
    </source>
</evidence>
<comment type="subunit">
    <text evidence="8">Component of the nexin-dynein regulatory complex (N-DRC). Interacts with TCTE1/DRC5. Interacts with DRC3 and GAS8/DRC4.</text>
</comment>
<keyword evidence="3" id="KW-0221">Differentiation</keyword>
<evidence type="ECO:0000313" key="11">
    <source>
        <dbReference type="EMBL" id="PNI63656.1"/>
    </source>
</evidence>
<comment type="subcellular location">
    <subcellularLocation>
        <location evidence="1">Cytoplasm</location>
        <location evidence="1">Cytoskeleton</location>
        <location evidence="1">Flagellum axoneme</location>
    </subcellularLocation>
</comment>
<evidence type="ECO:0000256" key="8">
    <source>
        <dbReference type="ARBA" id="ARBA00046717"/>
    </source>
</evidence>
<reference evidence="11 12" key="1">
    <citation type="submission" date="2017-12" db="EMBL/GenBank/DDBJ databases">
        <title>High-resolution comparative analysis of great ape genomes.</title>
        <authorList>
            <person name="Pollen A."/>
            <person name="Hastie A."/>
            <person name="Hormozdiari F."/>
            <person name="Dougherty M."/>
            <person name="Liu R."/>
            <person name="Chaisson M."/>
            <person name="Hoppe E."/>
            <person name="Hill C."/>
            <person name="Pang A."/>
            <person name="Hillier L."/>
            <person name="Baker C."/>
            <person name="Armstrong J."/>
            <person name="Shendure J."/>
            <person name="Paten B."/>
            <person name="Wilson R."/>
            <person name="Chao H."/>
            <person name="Schneider V."/>
            <person name="Ventura M."/>
            <person name="Kronenberg Z."/>
            <person name="Murali S."/>
            <person name="Gordon D."/>
            <person name="Cantsilieris S."/>
            <person name="Munson K."/>
            <person name="Nelson B."/>
            <person name="Raja A."/>
            <person name="Underwood J."/>
            <person name="Diekhans M."/>
            <person name="Fiddes I."/>
            <person name="Haussler D."/>
            <person name="Eichler E."/>
        </authorList>
    </citation>
    <scope>NUCLEOTIDE SEQUENCE [LARGE SCALE GENOMIC DNA]</scope>
    <source>
        <strain evidence="11">Yerkes chimp pedigree #C0471</strain>
    </source>
</reference>
<comment type="caution">
    <text evidence="11">The sequence shown here is derived from an EMBL/GenBank/DDBJ whole genome shotgun (WGS) entry which is preliminary data.</text>
</comment>
<gene>
    <name evidence="11" type="ORF">CK820_G0016581</name>
</gene>
<dbReference type="SUPFAM" id="SSF54001">
    <property type="entry name" value="Cysteine proteinases"/>
    <property type="match status" value="1"/>
</dbReference>
<name>A0A2J8MVW6_PANTR</name>
<feature type="non-terminal residue" evidence="11">
    <location>
        <position position="265"/>
    </location>
</feature>
<evidence type="ECO:0000256" key="1">
    <source>
        <dbReference type="ARBA" id="ARBA00004611"/>
    </source>
</evidence>
<dbReference type="Pfam" id="PF24656">
    <property type="entry name" value="CEPT76_peptidase"/>
    <property type="match status" value="1"/>
</dbReference>
<evidence type="ECO:0000256" key="6">
    <source>
        <dbReference type="ARBA" id="ARBA00031627"/>
    </source>
</evidence>
<keyword evidence="4" id="KW-0744">Spermatogenesis</keyword>
<dbReference type="PANTHER" id="PTHR35249:SF2">
    <property type="entry name" value="DYNEIN REGULATORY COMPLEX SUBUNIT 7"/>
    <property type="match status" value="1"/>
</dbReference>
<evidence type="ECO:0000256" key="2">
    <source>
        <dbReference type="ARBA" id="ARBA00021303"/>
    </source>
</evidence>
<feature type="coiled-coil region" evidence="9">
    <location>
        <begin position="126"/>
        <end position="155"/>
    </location>
</feature>
<evidence type="ECO:0000259" key="10">
    <source>
        <dbReference type="Pfam" id="PF24656"/>
    </source>
</evidence>
<sequence>MPYPELYNWDSCAQFVSDFLTMVPLPDPLKPPSHLYSSTTVLKYQKGNCFDFSTLLCSMLIGSGYDAYCVNGYGSLDLCHMDLTREVCPLTVKPKETIKKEEKVLPKKYTIKPPRDLCSRFEQEQEVKKQQEIRAQEKKRLREEEERLMEAEKAKPDALHGLRVHSWVLVLSGKREVPENFFIDPFTGHSYSTQDEHFLGIESLWNHKNYWINMQDCWNCCKDLIFDLGDPVRWEYMLLGTDKSQLSLTEEDDSGINDEDDVENL</sequence>
<evidence type="ECO:0000256" key="5">
    <source>
        <dbReference type="ARBA" id="ARBA00023212"/>
    </source>
</evidence>
<dbReference type="AlphaFoldDB" id="A0A2J8MVW6"/>
<protein>
    <recommendedName>
        <fullName evidence="2">Dynein regulatory complex subunit 7</fullName>
    </recommendedName>
    <alternativeName>
        <fullName evidence="6">Coiled-coil domain-containing protein 135</fullName>
    </alternativeName>
    <alternativeName>
        <fullName evidence="7">Coiled-coil domain-containing protein lobo homolog</fullName>
    </alternativeName>
</protein>